<dbReference type="Proteomes" id="UP000199155">
    <property type="component" value="Unassembled WGS sequence"/>
</dbReference>
<reference evidence="1 2" key="1">
    <citation type="submission" date="2016-10" db="EMBL/GenBank/DDBJ databases">
        <authorList>
            <person name="de Groot N.N."/>
        </authorList>
    </citation>
    <scope>NUCLEOTIDE SEQUENCE [LARGE SCALE GENOMIC DNA]</scope>
    <source>
        <strain evidence="1 2">CGMCC 4.5727</strain>
    </source>
</reference>
<evidence type="ECO:0000313" key="1">
    <source>
        <dbReference type="EMBL" id="SDJ53513.1"/>
    </source>
</evidence>
<proteinExistence type="predicted"/>
<gene>
    <name evidence="1" type="ORF">SAMN05421806_101872</name>
</gene>
<dbReference type="RefSeq" id="WP_176953636.1">
    <property type="nucleotide sequence ID" value="NZ_FNFF01000001.1"/>
</dbReference>
<dbReference type="STRING" id="417292.SAMN05421806_101872"/>
<dbReference type="EMBL" id="FNFF01000001">
    <property type="protein sequence ID" value="SDJ53513.1"/>
    <property type="molecule type" value="Genomic_DNA"/>
</dbReference>
<name>A0A1G8UI42_9ACTN</name>
<keyword evidence="2" id="KW-1185">Reference proteome</keyword>
<sequence>MALFAVLTPLVMLGVIIALGRYEELLLPPAADTEEPPVIREVPTS</sequence>
<accession>A0A1G8UI42</accession>
<protein>
    <submittedName>
        <fullName evidence="1">Uncharacterized protein</fullName>
    </submittedName>
</protein>
<organism evidence="1 2">
    <name type="scientific">Streptomyces indicus</name>
    <dbReference type="NCBI Taxonomy" id="417292"/>
    <lineage>
        <taxon>Bacteria</taxon>
        <taxon>Bacillati</taxon>
        <taxon>Actinomycetota</taxon>
        <taxon>Actinomycetes</taxon>
        <taxon>Kitasatosporales</taxon>
        <taxon>Streptomycetaceae</taxon>
        <taxon>Streptomyces</taxon>
    </lineage>
</organism>
<dbReference type="AlphaFoldDB" id="A0A1G8UI42"/>
<evidence type="ECO:0000313" key="2">
    <source>
        <dbReference type="Proteomes" id="UP000199155"/>
    </source>
</evidence>